<name>A0A521ET88_9FLAO</name>
<accession>A0A521ET88</accession>
<dbReference type="PROSITE" id="PS51257">
    <property type="entry name" value="PROKAR_LIPOPROTEIN"/>
    <property type="match status" value="1"/>
</dbReference>
<protein>
    <recommendedName>
        <fullName evidence="3">Lipoprotein</fullName>
    </recommendedName>
</protein>
<evidence type="ECO:0000313" key="1">
    <source>
        <dbReference type="EMBL" id="SMO87143.1"/>
    </source>
</evidence>
<sequence length="241" mass="28169">MKYLSVFLVLISFASCQITETITIKSDGSGTVEIEQIREENSYMQIAGEEYSKENVFQDTTYIFQDYINKYNENFVKYKAEEQQLFQKYAKVKVHLKRSSFEKEYKNELSLHFNKVSEIPDLFKTENYASDIQHNYALSAENYYYRITYDFDGKTFKRLVSIINAAEFEKAKRESEQFVAKYGASNLVQNYTLKYHFPMKIRSVSNSKATIGSDGKSLTLELLISDFLRDPEITNLEVVLE</sequence>
<reference evidence="1 2" key="1">
    <citation type="submission" date="2017-05" db="EMBL/GenBank/DDBJ databases">
        <authorList>
            <person name="Varghese N."/>
            <person name="Submissions S."/>
        </authorList>
    </citation>
    <scope>NUCLEOTIDE SEQUENCE [LARGE SCALE GENOMIC DNA]</scope>
    <source>
        <strain evidence="1 2">DSM 29982</strain>
    </source>
</reference>
<proteinExistence type="predicted"/>
<dbReference type="Proteomes" id="UP000319267">
    <property type="component" value="Unassembled WGS sequence"/>
</dbReference>
<evidence type="ECO:0000313" key="2">
    <source>
        <dbReference type="Proteomes" id="UP000319267"/>
    </source>
</evidence>
<dbReference type="AlphaFoldDB" id="A0A521ET88"/>
<dbReference type="EMBL" id="FXTQ01000005">
    <property type="protein sequence ID" value="SMO87143.1"/>
    <property type="molecule type" value="Genomic_DNA"/>
</dbReference>
<gene>
    <name evidence="1" type="ORF">SAMN06265220_10574</name>
</gene>
<evidence type="ECO:0008006" key="3">
    <source>
        <dbReference type="Google" id="ProtNLM"/>
    </source>
</evidence>
<keyword evidence="2" id="KW-1185">Reference proteome</keyword>
<organism evidence="1 2">
    <name type="scientific">Flavobacterium nitrogenifigens</name>
    <dbReference type="NCBI Taxonomy" id="1617283"/>
    <lineage>
        <taxon>Bacteria</taxon>
        <taxon>Pseudomonadati</taxon>
        <taxon>Bacteroidota</taxon>
        <taxon>Flavobacteriia</taxon>
        <taxon>Flavobacteriales</taxon>
        <taxon>Flavobacteriaceae</taxon>
        <taxon>Flavobacterium</taxon>
    </lineage>
</organism>
<dbReference type="OrthoDB" id="978531at2"/>
<dbReference type="RefSeq" id="WP_111377397.1">
    <property type="nucleotide sequence ID" value="NZ_CP043612.1"/>
</dbReference>